<keyword evidence="4" id="KW-1185">Reference proteome</keyword>
<proteinExistence type="predicted"/>
<protein>
    <recommendedName>
        <fullName evidence="2">Extracellular mutant protein 11 C-terminal domain-containing protein</fullName>
    </recommendedName>
</protein>
<feature type="compositionally biased region" description="Basic and acidic residues" evidence="1">
    <location>
        <begin position="61"/>
        <end position="78"/>
    </location>
</feature>
<reference evidence="3 4" key="1">
    <citation type="submission" date="2024-02" db="EMBL/GenBank/DDBJ databases">
        <title>De novo assembly and annotation of 12 fungi associated with fruit tree decline syndrome in Ontario, Canada.</title>
        <authorList>
            <person name="Sulman M."/>
            <person name="Ellouze W."/>
            <person name="Ilyukhin E."/>
        </authorList>
    </citation>
    <scope>NUCLEOTIDE SEQUENCE [LARGE SCALE GENOMIC DNA]</scope>
    <source>
        <strain evidence="3 4">M97-236</strain>
    </source>
</reference>
<feature type="compositionally biased region" description="Basic and acidic residues" evidence="1">
    <location>
        <begin position="473"/>
        <end position="484"/>
    </location>
</feature>
<dbReference type="PANTHER" id="PTHR28244">
    <property type="entry name" value="RNA POLYMERASE I-SPECIFIC TRANSCRIPTION INITIATION FACTOR RRN11"/>
    <property type="match status" value="1"/>
</dbReference>
<evidence type="ECO:0000313" key="4">
    <source>
        <dbReference type="Proteomes" id="UP001521222"/>
    </source>
</evidence>
<evidence type="ECO:0000313" key="3">
    <source>
        <dbReference type="EMBL" id="KAL1605884.1"/>
    </source>
</evidence>
<dbReference type="InterPro" id="IPR029178">
    <property type="entry name" value="Ecm11_C"/>
</dbReference>
<feature type="region of interest" description="Disordered" evidence="1">
    <location>
        <begin position="164"/>
        <end position="205"/>
    </location>
</feature>
<feature type="compositionally biased region" description="Polar residues" evidence="1">
    <location>
        <begin position="1"/>
        <end position="19"/>
    </location>
</feature>
<dbReference type="Pfam" id="PF15463">
    <property type="entry name" value="ECM11"/>
    <property type="match status" value="1"/>
</dbReference>
<feature type="region of interest" description="Disordered" evidence="1">
    <location>
        <begin position="467"/>
        <end position="523"/>
    </location>
</feature>
<feature type="region of interest" description="Disordered" evidence="1">
    <location>
        <begin position="1"/>
        <end position="128"/>
    </location>
</feature>
<organism evidence="3 4">
    <name type="scientific">Nothophoma quercina</name>
    <dbReference type="NCBI Taxonomy" id="749835"/>
    <lineage>
        <taxon>Eukaryota</taxon>
        <taxon>Fungi</taxon>
        <taxon>Dikarya</taxon>
        <taxon>Ascomycota</taxon>
        <taxon>Pezizomycotina</taxon>
        <taxon>Dothideomycetes</taxon>
        <taxon>Pleosporomycetidae</taxon>
        <taxon>Pleosporales</taxon>
        <taxon>Pleosporineae</taxon>
        <taxon>Didymellaceae</taxon>
        <taxon>Nothophoma</taxon>
    </lineage>
</organism>
<feature type="domain" description="Extracellular mutant protein 11 C-terminal" evidence="2">
    <location>
        <begin position="376"/>
        <end position="507"/>
    </location>
</feature>
<dbReference type="InterPro" id="IPR053029">
    <property type="entry name" value="RNA_pol_I-specific_init_factor"/>
</dbReference>
<dbReference type="EMBL" id="JAKIXB020000008">
    <property type="protein sequence ID" value="KAL1605884.1"/>
    <property type="molecule type" value="Genomic_DNA"/>
</dbReference>
<feature type="compositionally biased region" description="Acidic residues" evidence="1">
    <location>
        <begin position="111"/>
        <end position="128"/>
    </location>
</feature>
<feature type="region of interest" description="Disordered" evidence="1">
    <location>
        <begin position="392"/>
        <end position="412"/>
    </location>
</feature>
<sequence>MQNPHNGQQPVNAQRQAQAANLKVSMKAGIARPPTAQGILARGEGGAQHQSATLQQHPQRRLSDEGRKGDLYDTDHGSSLDTTNDRSVFQVENTQQIDQQQVQPVHAHAEDGDEEEASQEDGDDEESQFEFDENIINLLAENDLADASYEQRMQFVHGHPHLFRQIDGDSYPPTTDGNPTEWGEQQEQHVEDLGSPSPSPQRLHQLNPRVSTHYTQPLRQMHASNVQQANSAMRQNPTLWQQSAQLRGQQRADGTVHTRGQLGQQHNAGQLPSSQPPTYSQANGQQQGLVAPPAPQARSIPVSQGGHGRMPQQAPRLPAEQRRTQNPALRVTEPAVPANHASATRAKIVPIVKQHLEPALAEESPVEEPPVPPEGDYDAEVLFDMDYNELRDESFDKSPRGNEPLLPEDVREKSLEDRLKYSREHLDPTAQSQFFSALPTNEWEDAGDWFLDQFSAIIKHTREARQKKRKKAQGFEKEIEERHTHVAKKQRLVEGAMAKMKTQGEGLVPKSPRASKSPRPKRA</sequence>
<feature type="compositionally biased region" description="Polar residues" evidence="1">
    <location>
        <begin position="264"/>
        <end position="288"/>
    </location>
</feature>
<accession>A0ABR3RN73</accession>
<evidence type="ECO:0000256" key="1">
    <source>
        <dbReference type="SAM" id="MobiDB-lite"/>
    </source>
</evidence>
<gene>
    <name evidence="3" type="ORF">SLS59_003003</name>
</gene>
<dbReference type="Proteomes" id="UP001521222">
    <property type="component" value="Unassembled WGS sequence"/>
</dbReference>
<comment type="caution">
    <text evidence="3">The sequence shown here is derived from an EMBL/GenBank/DDBJ whole genome shotgun (WGS) entry which is preliminary data.</text>
</comment>
<name>A0ABR3RN73_9PLEO</name>
<evidence type="ECO:0000259" key="2">
    <source>
        <dbReference type="Pfam" id="PF15463"/>
    </source>
</evidence>
<dbReference type="PANTHER" id="PTHR28244:SF3">
    <property type="entry name" value="EXTRACELLULAR MUTANT PROTEIN 11 C-TERMINAL DOMAIN-CONTAINING PROTEIN"/>
    <property type="match status" value="1"/>
</dbReference>
<feature type="compositionally biased region" description="Low complexity" evidence="1">
    <location>
        <begin position="90"/>
        <end position="106"/>
    </location>
</feature>
<feature type="region of interest" description="Disordered" evidence="1">
    <location>
        <begin position="264"/>
        <end position="323"/>
    </location>
</feature>
<feature type="compositionally biased region" description="Polar residues" evidence="1">
    <location>
        <begin position="48"/>
        <end position="57"/>
    </location>
</feature>